<evidence type="ECO:0000313" key="3">
    <source>
        <dbReference type="Proteomes" id="UP000199598"/>
    </source>
</evidence>
<keyword evidence="1" id="KW-0732">Signal</keyword>
<comment type="caution">
    <text evidence="2">The sequence shown here is derived from an EMBL/GenBank/DDBJ whole genome shotgun (WGS) entry which is preliminary data.</text>
</comment>
<evidence type="ECO:0000256" key="1">
    <source>
        <dbReference type="ARBA" id="ARBA00022729"/>
    </source>
</evidence>
<name>A0A1I4B1L3_9HYPH</name>
<dbReference type="Pfam" id="PF03480">
    <property type="entry name" value="DctP"/>
    <property type="match status" value="1"/>
</dbReference>
<organism evidence="2 3">
    <name type="scientific">Pseudovibrio ascidiaceicola</name>
    <dbReference type="NCBI Taxonomy" id="285279"/>
    <lineage>
        <taxon>Bacteria</taxon>
        <taxon>Pseudomonadati</taxon>
        <taxon>Pseudomonadota</taxon>
        <taxon>Alphaproteobacteria</taxon>
        <taxon>Hyphomicrobiales</taxon>
        <taxon>Stappiaceae</taxon>
        <taxon>Pseudovibrio</taxon>
    </lineage>
</organism>
<evidence type="ECO:0000313" key="2">
    <source>
        <dbReference type="EMBL" id="SFK62584.1"/>
    </source>
</evidence>
<dbReference type="Gene3D" id="3.40.190.170">
    <property type="entry name" value="Bacterial extracellular solute-binding protein, family 7"/>
    <property type="match status" value="1"/>
</dbReference>
<dbReference type="RefSeq" id="WP_093520378.1">
    <property type="nucleotide sequence ID" value="NZ_FOSK01000007.1"/>
</dbReference>
<reference evidence="2 3" key="1">
    <citation type="submission" date="2016-10" db="EMBL/GenBank/DDBJ databases">
        <authorList>
            <person name="Varghese N."/>
            <person name="Submissions S."/>
        </authorList>
    </citation>
    <scope>NUCLEOTIDE SEQUENCE [LARGE SCALE GENOMIC DNA]</scope>
    <source>
        <strain evidence="2 3">DSM 16392</strain>
    </source>
</reference>
<gene>
    <name evidence="2" type="ORF">SAMN04488518_10768</name>
</gene>
<proteinExistence type="predicted"/>
<dbReference type="InterPro" id="IPR018389">
    <property type="entry name" value="DctP_fam"/>
</dbReference>
<protein>
    <submittedName>
        <fullName evidence="2">TRAP-type C4-dicarboxylate transport system, substrate-binding protein</fullName>
    </submittedName>
</protein>
<dbReference type="PANTHER" id="PTHR33376:SF4">
    <property type="entry name" value="SIALIC ACID-BINDING PERIPLASMIC PROTEIN SIAP"/>
    <property type="match status" value="1"/>
</dbReference>
<dbReference type="InterPro" id="IPR038404">
    <property type="entry name" value="TRAP_DctP_sf"/>
</dbReference>
<keyword evidence="3" id="KW-1185">Reference proteome</keyword>
<sequence>MELRELLLGAALSFTLSMSGAQAAKELKLATSAPLGTPWVNHVEAIAHKISLNSNGAISAKLFHAGQLGTEPVMVQKTIRGRIDILGSSMTAFSTVVPEMALMGVPFLWDSYAQIDCAMDKHLTPVFEPLFEKKGFKFLQWNELGWIHTFGKKPFLAPGDVKGVKVRAAPAKYSVNFWQGMGANGVVLPLAETPSALQTGMVEGGTLPAMTYVAMGMGKLAPHLTLSAHLHQSGALVMSMRTWKKLSKNEQDSITNALVPVQGLREEVRSMAKDMLAGFQENGGQVHKLTSEQREEWKTAVLPLREQLVSSIGGQAQEVWPKILEAKKACML</sequence>
<accession>A0A1I4B1L3</accession>
<dbReference type="Proteomes" id="UP000199598">
    <property type="component" value="Unassembled WGS sequence"/>
</dbReference>
<dbReference type="EMBL" id="FOSK01000007">
    <property type="protein sequence ID" value="SFK62584.1"/>
    <property type="molecule type" value="Genomic_DNA"/>
</dbReference>
<dbReference type="NCBIfam" id="NF037995">
    <property type="entry name" value="TRAP_S1"/>
    <property type="match status" value="1"/>
</dbReference>
<dbReference type="PANTHER" id="PTHR33376">
    <property type="match status" value="1"/>
</dbReference>